<sequence length="34" mass="4009">MLDLMRARTFTHGKKGCSFVFRRAQLWVTESTSF</sequence>
<protein>
    <submittedName>
        <fullName evidence="1">Uncharacterized protein</fullName>
    </submittedName>
</protein>
<accession>A0A2P2QUI6</accession>
<name>A0A2P2QUI6_RHIMU</name>
<dbReference type="EMBL" id="GGEC01090057">
    <property type="protein sequence ID" value="MBX70541.1"/>
    <property type="molecule type" value="Transcribed_RNA"/>
</dbReference>
<dbReference type="AlphaFoldDB" id="A0A2P2QUI6"/>
<proteinExistence type="predicted"/>
<evidence type="ECO:0000313" key="1">
    <source>
        <dbReference type="EMBL" id="MBX70541.1"/>
    </source>
</evidence>
<organism evidence="1">
    <name type="scientific">Rhizophora mucronata</name>
    <name type="common">Asiatic mangrove</name>
    <dbReference type="NCBI Taxonomy" id="61149"/>
    <lineage>
        <taxon>Eukaryota</taxon>
        <taxon>Viridiplantae</taxon>
        <taxon>Streptophyta</taxon>
        <taxon>Embryophyta</taxon>
        <taxon>Tracheophyta</taxon>
        <taxon>Spermatophyta</taxon>
        <taxon>Magnoliopsida</taxon>
        <taxon>eudicotyledons</taxon>
        <taxon>Gunneridae</taxon>
        <taxon>Pentapetalae</taxon>
        <taxon>rosids</taxon>
        <taxon>fabids</taxon>
        <taxon>Malpighiales</taxon>
        <taxon>Rhizophoraceae</taxon>
        <taxon>Rhizophora</taxon>
    </lineage>
</organism>
<reference evidence="1" key="1">
    <citation type="submission" date="2018-02" db="EMBL/GenBank/DDBJ databases">
        <title>Rhizophora mucronata_Transcriptome.</title>
        <authorList>
            <person name="Meera S.P."/>
            <person name="Sreeshan A."/>
            <person name="Augustine A."/>
        </authorList>
    </citation>
    <scope>NUCLEOTIDE SEQUENCE</scope>
    <source>
        <tissue evidence="1">Leaf</tissue>
    </source>
</reference>